<feature type="non-terminal residue" evidence="1">
    <location>
        <position position="192"/>
    </location>
</feature>
<accession>A0AAV5WTZ0</accession>
<evidence type="ECO:0000313" key="1">
    <source>
        <dbReference type="EMBL" id="GMT33718.1"/>
    </source>
</evidence>
<organism evidence="1 2">
    <name type="scientific">Pristionchus fissidentatus</name>
    <dbReference type="NCBI Taxonomy" id="1538716"/>
    <lineage>
        <taxon>Eukaryota</taxon>
        <taxon>Metazoa</taxon>
        <taxon>Ecdysozoa</taxon>
        <taxon>Nematoda</taxon>
        <taxon>Chromadorea</taxon>
        <taxon>Rhabditida</taxon>
        <taxon>Rhabditina</taxon>
        <taxon>Diplogasteromorpha</taxon>
        <taxon>Diplogasteroidea</taxon>
        <taxon>Neodiplogasteridae</taxon>
        <taxon>Pristionchus</taxon>
    </lineage>
</organism>
<dbReference type="AlphaFoldDB" id="A0AAV5WTZ0"/>
<protein>
    <submittedName>
        <fullName evidence="1">Uncharacterized protein</fullName>
    </submittedName>
</protein>
<sequence length="192" mass="20808">PGGWRDVDNKKITAAALADFDCAKSPCSKSTSPLCGANNLNIPPGYACIDNPFSRTDDPNVLKCAELEIMYDKADFIEDRLRCNDDKKWYKKGETTEFDRVSNLICVHLLCNKCKSAPTLIASSAPPVAFTKGEPNKCATVTCANNLWKVKKTAAGPAEEYNGEVKCNSDATSTDGKWTIDDGSQEIVEAGC</sequence>
<reference evidence="1" key="1">
    <citation type="submission" date="2023-10" db="EMBL/GenBank/DDBJ databases">
        <title>Genome assembly of Pristionchus species.</title>
        <authorList>
            <person name="Yoshida K."/>
            <person name="Sommer R.J."/>
        </authorList>
    </citation>
    <scope>NUCLEOTIDE SEQUENCE</scope>
    <source>
        <strain evidence="1">RS5133</strain>
    </source>
</reference>
<dbReference type="Proteomes" id="UP001432322">
    <property type="component" value="Unassembled WGS sequence"/>
</dbReference>
<comment type="caution">
    <text evidence="1">The sequence shown here is derived from an EMBL/GenBank/DDBJ whole genome shotgun (WGS) entry which is preliminary data.</text>
</comment>
<keyword evidence="2" id="KW-1185">Reference proteome</keyword>
<name>A0AAV5WTZ0_9BILA</name>
<gene>
    <name evidence="1" type="ORF">PFISCL1PPCAC_25015</name>
</gene>
<evidence type="ECO:0000313" key="2">
    <source>
        <dbReference type="Proteomes" id="UP001432322"/>
    </source>
</evidence>
<proteinExistence type="predicted"/>
<dbReference type="EMBL" id="BTSY01000006">
    <property type="protein sequence ID" value="GMT33718.1"/>
    <property type="molecule type" value="Genomic_DNA"/>
</dbReference>
<feature type="non-terminal residue" evidence="1">
    <location>
        <position position="1"/>
    </location>
</feature>